<dbReference type="PANTHER" id="PTHR40077">
    <property type="entry name" value="MEMBRANE PROTEIN-RELATED"/>
    <property type="match status" value="1"/>
</dbReference>
<evidence type="ECO:0000256" key="2">
    <source>
        <dbReference type="ARBA" id="ARBA00022475"/>
    </source>
</evidence>
<dbReference type="AlphaFoldDB" id="Q4FSQ1"/>
<proteinExistence type="predicted"/>
<evidence type="ECO:0000256" key="5">
    <source>
        <dbReference type="ARBA" id="ARBA00023136"/>
    </source>
</evidence>
<reference evidence="8 9" key="1">
    <citation type="journal article" date="2010" name="Appl. Environ. Microbiol.">
        <title>The genome sequence of Psychrobacter arcticus 273-4, a psychroactive Siberian permafrost bacterium, reveals mechanisms for adaptation to low-temperature growth.</title>
        <authorList>
            <person name="Ayala-del-Rio H.L."/>
            <person name="Chain P.S."/>
            <person name="Grzymski J.J."/>
            <person name="Ponder M.A."/>
            <person name="Ivanova N."/>
            <person name="Bergholz P.W."/>
            <person name="Di Bartolo G."/>
            <person name="Hauser L."/>
            <person name="Land M."/>
            <person name="Bakermans C."/>
            <person name="Rodrigues D."/>
            <person name="Klappenbach J."/>
            <person name="Zarka D."/>
            <person name="Larimer F."/>
            <person name="Richardson P."/>
            <person name="Murray A."/>
            <person name="Thomashow M."/>
            <person name="Tiedje J.M."/>
        </authorList>
    </citation>
    <scope>NUCLEOTIDE SEQUENCE [LARGE SCALE GENOMIC DNA]</scope>
    <source>
        <strain evidence="9">DSM 17307 / VKM B-2377 / 273-4</strain>
    </source>
</reference>
<dbReference type="Proteomes" id="UP000000546">
    <property type="component" value="Chromosome"/>
</dbReference>
<feature type="domain" description="DUF3817" evidence="7">
    <location>
        <begin position="23"/>
        <end position="110"/>
    </location>
</feature>
<feature type="transmembrane region" description="Helical" evidence="6">
    <location>
        <begin position="58"/>
        <end position="79"/>
    </location>
</feature>
<gene>
    <name evidence="8" type="ordered locus">Psyc_1106</name>
</gene>
<sequence length="127" mass="14216">MPQAQPTFETASNLTTEQNTALKALTMTGYLEGTSFLLLLCIAMPLKYMMDIPEGVRYIGMAHGALFIAYIIVLMGTAVKIKMPIWAIPAGVLGSFLPFGPFIFDHWLKKSLKKKEKREGCLRQRFS</sequence>
<dbReference type="NCBIfam" id="TIGR03954">
    <property type="entry name" value="integ_memb_HG"/>
    <property type="match status" value="1"/>
</dbReference>
<dbReference type="OrthoDB" id="9342687at2"/>
<feature type="transmembrane region" description="Helical" evidence="6">
    <location>
        <begin position="27"/>
        <end position="46"/>
    </location>
</feature>
<dbReference type="InterPro" id="IPR023845">
    <property type="entry name" value="DUF3817_TM"/>
</dbReference>
<dbReference type="EMBL" id="CP000082">
    <property type="protein sequence ID" value="AAZ18957.1"/>
    <property type="molecule type" value="Genomic_DNA"/>
</dbReference>
<keyword evidence="9" id="KW-1185">Reference proteome</keyword>
<keyword evidence="3 6" id="KW-0812">Transmembrane</keyword>
<protein>
    <recommendedName>
        <fullName evidence="7">DUF3817 domain-containing protein</fullName>
    </recommendedName>
</protein>
<comment type="subcellular location">
    <subcellularLocation>
        <location evidence="1">Cell membrane</location>
        <topology evidence="1">Multi-pass membrane protein</topology>
    </subcellularLocation>
</comment>
<dbReference type="GO" id="GO:0005886">
    <property type="term" value="C:plasma membrane"/>
    <property type="evidence" value="ECO:0007669"/>
    <property type="project" value="UniProtKB-SubCell"/>
</dbReference>
<evidence type="ECO:0000313" key="9">
    <source>
        <dbReference type="Proteomes" id="UP000000546"/>
    </source>
</evidence>
<organism evidence="8 9">
    <name type="scientific">Psychrobacter arcticus (strain DSM 17307 / VKM B-2377 / 273-4)</name>
    <dbReference type="NCBI Taxonomy" id="259536"/>
    <lineage>
        <taxon>Bacteria</taxon>
        <taxon>Pseudomonadati</taxon>
        <taxon>Pseudomonadota</taxon>
        <taxon>Gammaproteobacteria</taxon>
        <taxon>Moraxellales</taxon>
        <taxon>Moraxellaceae</taxon>
        <taxon>Psychrobacter</taxon>
    </lineage>
</organism>
<evidence type="ECO:0000313" key="8">
    <source>
        <dbReference type="EMBL" id="AAZ18957.1"/>
    </source>
</evidence>
<keyword evidence="2" id="KW-1003">Cell membrane</keyword>
<evidence type="ECO:0000256" key="3">
    <source>
        <dbReference type="ARBA" id="ARBA00022692"/>
    </source>
</evidence>
<keyword evidence="5 6" id="KW-0472">Membrane</keyword>
<dbReference type="Pfam" id="PF12823">
    <property type="entry name" value="DUF3817"/>
    <property type="match status" value="1"/>
</dbReference>
<accession>Q4FSQ1</accession>
<dbReference type="HOGENOM" id="CLU_120964_3_3_6"/>
<dbReference type="PANTHER" id="PTHR40077:SF1">
    <property type="entry name" value="MEMBRANE PROTEIN"/>
    <property type="match status" value="1"/>
</dbReference>
<name>Q4FSQ1_PSYA2</name>
<dbReference type="eggNOG" id="COG2814">
    <property type="taxonomic scope" value="Bacteria"/>
</dbReference>
<evidence type="ECO:0000256" key="1">
    <source>
        <dbReference type="ARBA" id="ARBA00004651"/>
    </source>
</evidence>
<evidence type="ECO:0000259" key="7">
    <source>
        <dbReference type="Pfam" id="PF12823"/>
    </source>
</evidence>
<dbReference type="KEGG" id="par:Psyc_1106"/>
<feature type="transmembrane region" description="Helical" evidence="6">
    <location>
        <begin position="85"/>
        <end position="108"/>
    </location>
</feature>
<keyword evidence="4 6" id="KW-1133">Transmembrane helix</keyword>
<evidence type="ECO:0000256" key="4">
    <source>
        <dbReference type="ARBA" id="ARBA00022989"/>
    </source>
</evidence>
<evidence type="ECO:0000256" key="6">
    <source>
        <dbReference type="SAM" id="Phobius"/>
    </source>
</evidence>